<organism evidence="1 2">
    <name type="scientific">Rickettsia tillamookensis</name>
    <dbReference type="NCBI Taxonomy" id="2761623"/>
    <lineage>
        <taxon>Bacteria</taxon>
        <taxon>Pseudomonadati</taxon>
        <taxon>Pseudomonadota</taxon>
        <taxon>Alphaproteobacteria</taxon>
        <taxon>Rickettsiales</taxon>
        <taxon>Rickettsiaceae</taxon>
        <taxon>Rickettsieae</taxon>
        <taxon>Rickettsia</taxon>
        <taxon>spotted fever group</taxon>
    </lineage>
</organism>
<proteinExistence type="predicted"/>
<reference evidence="1 2" key="1">
    <citation type="journal article" date="2021" name="Int. J. Syst. Evol. Microbiol.">
        <title>Characterization of a novel transitional group Rickettsia species (Rickettsia tillamookensis sp. nov.) from the western black-legged tick, Ixodes pacificus.</title>
        <authorList>
            <person name="Gauthier D.T."/>
            <person name="Karpathy S.E."/>
            <person name="Grizzard S.L."/>
            <person name="Batra D."/>
            <person name="Rowe L.A."/>
            <person name="Paddock C.D."/>
        </authorList>
    </citation>
    <scope>NUCLEOTIDE SEQUENCE [LARGE SCALE GENOMIC DNA]</scope>
    <source>
        <strain evidence="1 2">Tillamook 23</strain>
    </source>
</reference>
<evidence type="ECO:0000313" key="1">
    <source>
        <dbReference type="EMBL" id="QQV75503.1"/>
    </source>
</evidence>
<accession>A0A9E6MIS5</accession>
<dbReference type="EMBL" id="CP060138">
    <property type="protein sequence ID" value="QQV75503.1"/>
    <property type="molecule type" value="Genomic_DNA"/>
</dbReference>
<evidence type="ECO:0000313" key="2">
    <source>
        <dbReference type="Proteomes" id="UP000595296"/>
    </source>
</evidence>
<protein>
    <submittedName>
        <fullName evidence="1">Uncharacterized protein</fullName>
    </submittedName>
</protein>
<sequence length="42" mass="4985">MNSKIVYKQLLEKLKEINIKPPNQVSYAWNDLSNIIKIIKKK</sequence>
<keyword evidence="2" id="KW-1185">Reference proteome</keyword>
<name>A0A9E6MIS5_9RICK</name>
<dbReference type="Proteomes" id="UP000595296">
    <property type="component" value="Chromosome"/>
</dbReference>
<gene>
    <name evidence="1" type="ORF">H6P87_01064</name>
</gene>
<dbReference type="RefSeq" id="WP_265738129.1">
    <property type="nucleotide sequence ID" value="NZ_CP060138.2"/>
</dbReference>